<dbReference type="InterPro" id="IPR008844">
    <property type="entry name" value="Spore_GerAC-like"/>
</dbReference>
<evidence type="ECO:0000256" key="1">
    <source>
        <dbReference type="ARBA" id="ARBA00004635"/>
    </source>
</evidence>
<keyword evidence="5" id="KW-0472">Membrane</keyword>
<dbReference type="PROSITE" id="PS51257">
    <property type="entry name" value="PROKAR_LIPOPROTEIN"/>
    <property type="match status" value="1"/>
</dbReference>
<dbReference type="EMBL" id="JAHLQK010000001">
    <property type="protein sequence ID" value="MBU5674922.1"/>
    <property type="molecule type" value="Genomic_DNA"/>
</dbReference>
<keyword evidence="11" id="KW-1185">Reference proteome</keyword>
<keyword evidence="7" id="KW-0449">Lipoprotein</keyword>
<feature type="domain" description="Spore germination GerAC-like C-terminal" evidence="8">
    <location>
        <begin position="204"/>
        <end position="339"/>
    </location>
</feature>
<comment type="similarity">
    <text evidence="2">Belongs to the GerABKC lipoprotein family.</text>
</comment>
<evidence type="ECO:0000313" key="11">
    <source>
        <dbReference type="Proteomes" id="UP000779508"/>
    </source>
</evidence>
<evidence type="ECO:0000256" key="3">
    <source>
        <dbReference type="ARBA" id="ARBA00022544"/>
    </source>
</evidence>
<sequence length="368" mass="42645">MKKIIVILILTLFLTGCFSYKDVNRVVFVTSLGIDIDEDNNTIIYAEAFSSLRGVGETSEEEGRVVFRGIGNTIYEAIRNLFASSSLRLNFTQNKAIIFSERAAKYGLDNFLDTLIRDQEFLVRQYLYISKVDLEELMKIKLQEEKYLGIFLADLSENRPSITKRPQMRIDEFLICRKLGSKINAISIIEKDHTAITERIFIKKLAVFKEDKMINELNYDETFYYNIAVDELKTGFIQVPNPDEKGKLMDFEILKTKTKTHINYDGENIDVKKEINMEITVAYAQITIHLNNKKDREKLSKYAAEDIKKGCLDLYNKYKDIDVDIFNLKRHIDAKYPHADIDETLNSVNLIIEPNIRIEGSSDITNFY</sequence>
<gene>
    <name evidence="10" type="ORF">KQI88_00645</name>
</gene>
<keyword evidence="4" id="KW-0732">Signal</keyword>
<evidence type="ECO:0000256" key="6">
    <source>
        <dbReference type="ARBA" id="ARBA00023139"/>
    </source>
</evidence>
<keyword evidence="6" id="KW-0564">Palmitate</keyword>
<evidence type="ECO:0000256" key="2">
    <source>
        <dbReference type="ARBA" id="ARBA00007886"/>
    </source>
</evidence>
<reference evidence="10 11" key="1">
    <citation type="submission" date="2021-06" db="EMBL/GenBank/DDBJ databases">
        <authorList>
            <person name="Sun Q."/>
            <person name="Li D."/>
        </authorList>
    </citation>
    <scope>NUCLEOTIDE SEQUENCE [LARGE SCALE GENOMIC DNA]</scope>
    <source>
        <strain evidence="10 11">MSJ-5</strain>
    </source>
</reference>
<dbReference type="Pfam" id="PF25198">
    <property type="entry name" value="Spore_GerAC_N"/>
    <property type="match status" value="1"/>
</dbReference>
<dbReference type="NCBIfam" id="TIGR02887">
    <property type="entry name" value="spore_ger_x_C"/>
    <property type="match status" value="1"/>
</dbReference>
<keyword evidence="3" id="KW-0309">Germination</keyword>
<evidence type="ECO:0000256" key="4">
    <source>
        <dbReference type="ARBA" id="ARBA00022729"/>
    </source>
</evidence>
<organism evidence="10 11">
    <name type="scientific">Alkaliphilus flagellatus</name>
    <dbReference type="NCBI Taxonomy" id="2841507"/>
    <lineage>
        <taxon>Bacteria</taxon>
        <taxon>Bacillati</taxon>
        <taxon>Bacillota</taxon>
        <taxon>Clostridia</taxon>
        <taxon>Peptostreptococcales</taxon>
        <taxon>Natronincolaceae</taxon>
        <taxon>Alkaliphilus</taxon>
    </lineage>
</organism>
<name>A0ABS6FXG5_9FIRM</name>
<dbReference type="PANTHER" id="PTHR35789:SF1">
    <property type="entry name" value="SPORE GERMINATION PROTEIN B3"/>
    <property type="match status" value="1"/>
</dbReference>
<dbReference type="Pfam" id="PF05504">
    <property type="entry name" value="Spore_GerAC"/>
    <property type="match status" value="1"/>
</dbReference>
<dbReference type="RefSeq" id="WP_216414438.1">
    <property type="nucleotide sequence ID" value="NZ_JAHLQK010000001.1"/>
</dbReference>
<evidence type="ECO:0000259" key="8">
    <source>
        <dbReference type="Pfam" id="PF05504"/>
    </source>
</evidence>
<evidence type="ECO:0000256" key="7">
    <source>
        <dbReference type="ARBA" id="ARBA00023288"/>
    </source>
</evidence>
<dbReference type="Proteomes" id="UP000779508">
    <property type="component" value="Unassembled WGS sequence"/>
</dbReference>
<dbReference type="PANTHER" id="PTHR35789">
    <property type="entry name" value="SPORE GERMINATION PROTEIN B3"/>
    <property type="match status" value="1"/>
</dbReference>
<evidence type="ECO:0000256" key="5">
    <source>
        <dbReference type="ARBA" id="ARBA00023136"/>
    </source>
</evidence>
<feature type="domain" description="Spore germination protein N-terminal" evidence="9">
    <location>
        <begin position="20"/>
        <end position="175"/>
    </location>
</feature>
<dbReference type="InterPro" id="IPR057336">
    <property type="entry name" value="GerAC_N"/>
</dbReference>
<evidence type="ECO:0000313" key="10">
    <source>
        <dbReference type="EMBL" id="MBU5674922.1"/>
    </source>
</evidence>
<proteinExistence type="inferred from homology"/>
<accession>A0ABS6FXG5</accession>
<dbReference type="InterPro" id="IPR046953">
    <property type="entry name" value="Spore_GerAC-like_C"/>
</dbReference>
<protein>
    <submittedName>
        <fullName evidence="10">Ger(X)C family spore germination protein</fullName>
    </submittedName>
</protein>
<comment type="subcellular location">
    <subcellularLocation>
        <location evidence="1">Membrane</location>
        <topology evidence="1">Lipid-anchor</topology>
    </subcellularLocation>
</comment>
<evidence type="ECO:0000259" key="9">
    <source>
        <dbReference type="Pfam" id="PF25198"/>
    </source>
</evidence>
<comment type="caution">
    <text evidence="10">The sequence shown here is derived from an EMBL/GenBank/DDBJ whole genome shotgun (WGS) entry which is preliminary data.</text>
</comment>